<reference evidence="2 3" key="1">
    <citation type="submission" date="2021-06" db="EMBL/GenBank/DDBJ databases">
        <authorList>
            <person name="Palmer J.M."/>
        </authorList>
    </citation>
    <scope>NUCLEOTIDE SEQUENCE [LARGE SCALE GENOMIC DNA]</scope>
    <source>
        <strain evidence="2 3">GA_2019</strain>
        <tissue evidence="2">Muscle</tissue>
    </source>
</reference>
<dbReference type="PANTHER" id="PTHR22990:SF20">
    <property type="entry name" value="F-BOX ONLY PROTEIN 11"/>
    <property type="match status" value="1"/>
</dbReference>
<organism evidence="2 3">
    <name type="scientific">Goodea atripinnis</name>
    <dbReference type="NCBI Taxonomy" id="208336"/>
    <lineage>
        <taxon>Eukaryota</taxon>
        <taxon>Metazoa</taxon>
        <taxon>Chordata</taxon>
        <taxon>Craniata</taxon>
        <taxon>Vertebrata</taxon>
        <taxon>Euteleostomi</taxon>
        <taxon>Actinopterygii</taxon>
        <taxon>Neopterygii</taxon>
        <taxon>Teleostei</taxon>
        <taxon>Neoteleostei</taxon>
        <taxon>Acanthomorphata</taxon>
        <taxon>Ovalentaria</taxon>
        <taxon>Atherinomorphae</taxon>
        <taxon>Cyprinodontiformes</taxon>
        <taxon>Goodeidae</taxon>
        <taxon>Goodea</taxon>
    </lineage>
</organism>
<evidence type="ECO:0000313" key="3">
    <source>
        <dbReference type="Proteomes" id="UP001476798"/>
    </source>
</evidence>
<evidence type="ECO:0000313" key="2">
    <source>
        <dbReference type="EMBL" id="MEQ2163491.1"/>
    </source>
</evidence>
<proteinExistence type="predicted"/>
<dbReference type="EMBL" id="JAHRIO010014912">
    <property type="protein sequence ID" value="MEQ2163491.1"/>
    <property type="molecule type" value="Genomic_DNA"/>
</dbReference>
<gene>
    <name evidence="2" type="primary">FBXO11_3</name>
    <name evidence="2" type="ORF">GOODEAATRI_030651</name>
</gene>
<keyword evidence="3" id="KW-1185">Reference proteome</keyword>
<evidence type="ECO:0000256" key="1">
    <source>
        <dbReference type="ARBA" id="ARBA00022737"/>
    </source>
</evidence>
<dbReference type="PANTHER" id="PTHR22990">
    <property type="entry name" value="F-BOX ONLY PROTEIN"/>
    <property type="match status" value="1"/>
</dbReference>
<protein>
    <submittedName>
        <fullName evidence="2">F-box only protein 11</fullName>
    </submittedName>
</protein>
<keyword evidence="1" id="KW-0677">Repeat</keyword>
<dbReference type="InterPro" id="IPR051550">
    <property type="entry name" value="SCF-Subunits/Alg-Epimerases"/>
</dbReference>
<name>A0ABV0MWH8_9TELE</name>
<accession>A0ABV0MWH8</accession>
<sequence>VGVYFYDNGHGVLEDNDIYNHMYSGVQIRFLICQNRILVRHYINPMPCIHQRSSANNQDAIEKAVSRGQCLYKISSYTSYPMHDFYRFFCDCGAGTLSNPCTLAGEPTHDTDTLYDSAPPIESNTLQHN</sequence>
<feature type="non-terminal residue" evidence="2">
    <location>
        <position position="1"/>
    </location>
</feature>
<dbReference type="Proteomes" id="UP001476798">
    <property type="component" value="Unassembled WGS sequence"/>
</dbReference>
<comment type="caution">
    <text evidence="2">The sequence shown here is derived from an EMBL/GenBank/DDBJ whole genome shotgun (WGS) entry which is preliminary data.</text>
</comment>